<dbReference type="InterPro" id="IPR024051">
    <property type="entry name" value="AICAR_Tfase_dup_dom_sf"/>
</dbReference>
<dbReference type="PANTHER" id="PTHR11692">
    <property type="entry name" value="BIFUNCTIONAL PURINE BIOSYNTHESIS PROTEIN PURH"/>
    <property type="match status" value="1"/>
</dbReference>
<sequence>MSDIKSMYRTILADHFPPEMTITFGDQKLIYRKRTWKIPDPKTGEVIESGLRYGENPDQEAALYELVEGNLTLGDCRFIEPGLGLTSALDEAGMLQAGKHPGKINLTDLDNGLNIIKFLDKKPACVILKHNNPCGAAWGNSLAEAYDKANLADRIAAFGGAAVFNRPLDKTAAEIVSQNYLEVVAAPDYEEGSLDILKKSKDLRIIRIARFDRLKEFVYKRFVDFKSLIDGGIIVQQSPLNRILKKEDFKPAVATYQGKEYRCQREPTDREYEDLLFGWWVEQGVTSNSILFAKDGVTMGIGTGEQDRVGVAEIAIFKAYTKFADKLCFQRFGIPYKQLEMEILQRKRDNSDKVEIDKETEEARGGLIGAVMVSDAFFPFRDGVDVAIREGISAIAHAGGSVRDYEVIEACNEADPPVAMVFTGQRCFKH</sequence>
<organism evidence="1">
    <name type="scientific">Desulfobacca acetoxidans</name>
    <dbReference type="NCBI Taxonomy" id="60893"/>
    <lineage>
        <taxon>Bacteria</taxon>
        <taxon>Pseudomonadati</taxon>
        <taxon>Thermodesulfobacteriota</taxon>
        <taxon>Desulfobaccia</taxon>
        <taxon>Desulfobaccales</taxon>
        <taxon>Desulfobaccaceae</taxon>
        <taxon>Desulfobacca</taxon>
    </lineage>
</organism>
<dbReference type="Gene3D" id="3.40.140.20">
    <property type="match status" value="2"/>
</dbReference>
<accession>A0A7C3V9G8</accession>
<keyword evidence="1" id="KW-0378">Hydrolase</keyword>
<dbReference type="PANTHER" id="PTHR11692:SF0">
    <property type="entry name" value="BIFUNCTIONAL PURINE BIOSYNTHESIS PROTEIN ATIC"/>
    <property type="match status" value="1"/>
</dbReference>
<dbReference type="GO" id="GO:0006189">
    <property type="term" value="P:'de novo' IMP biosynthetic process"/>
    <property type="evidence" value="ECO:0007669"/>
    <property type="project" value="TreeGrafter"/>
</dbReference>
<dbReference type="Pfam" id="PF01808">
    <property type="entry name" value="AICARFT_IMPCHas"/>
    <property type="match status" value="1"/>
</dbReference>
<dbReference type="AlphaFoldDB" id="A0A7C3V9G8"/>
<name>A0A7C3V9G8_9BACT</name>
<reference evidence="1" key="1">
    <citation type="journal article" date="2020" name="mSystems">
        <title>Genome- and Community-Level Interaction Insights into Carbon Utilization and Element Cycling Functions of Hydrothermarchaeota in Hydrothermal Sediment.</title>
        <authorList>
            <person name="Zhou Z."/>
            <person name="Liu Y."/>
            <person name="Xu W."/>
            <person name="Pan J."/>
            <person name="Luo Z.H."/>
            <person name="Li M."/>
        </authorList>
    </citation>
    <scope>NUCLEOTIDE SEQUENCE [LARGE SCALE GENOMIC DNA]</scope>
    <source>
        <strain evidence="1">SpSt-897</strain>
    </source>
</reference>
<dbReference type="GO" id="GO:0004643">
    <property type="term" value="F:phosphoribosylaminoimidazolecarboxamide formyltransferase activity"/>
    <property type="evidence" value="ECO:0007669"/>
    <property type="project" value="InterPro"/>
</dbReference>
<comment type="caution">
    <text evidence="1">The sequence shown here is derived from an EMBL/GenBank/DDBJ whole genome shotgun (WGS) entry which is preliminary data.</text>
</comment>
<dbReference type="EMBL" id="DTMF01000335">
    <property type="protein sequence ID" value="HGF35479.1"/>
    <property type="molecule type" value="Genomic_DNA"/>
</dbReference>
<evidence type="ECO:0000313" key="1">
    <source>
        <dbReference type="EMBL" id="HGF35479.1"/>
    </source>
</evidence>
<dbReference type="InterPro" id="IPR002695">
    <property type="entry name" value="PurH-like"/>
</dbReference>
<dbReference type="GO" id="GO:0003937">
    <property type="term" value="F:IMP cyclohydrolase activity"/>
    <property type="evidence" value="ECO:0007669"/>
    <property type="project" value="InterPro"/>
</dbReference>
<protein>
    <submittedName>
        <fullName evidence="1">IMP cyclohydrolase</fullName>
    </submittedName>
</protein>
<dbReference type="InterPro" id="IPR016193">
    <property type="entry name" value="Cytidine_deaminase-like"/>
</dbReference>
<dbReference type="SUPFAM" id="SSF53927">
    <property type="entry name" value="Cytidine deaminase-like"/>
    <property type="match status" value="1"/>
</dbReference>
<gene>
    <name evidence="1" type="ORF">ENW96_14055</name>
</gene>
<proteinExistence type="predicted"/>
<dbReference type="SMART" id="SM00798">
    <property type="entry name" value="AICARFT_IMPCHas"/>
    <property type="match status" value="1"/>
</dbReference>
<dbReference type="PIRSF" id="PIRSF000414">
    <property type="entry name" value="AICARFT_IMPCHas"/>
    <property type="match status" value="1"/>
</dbReference>
<dbReference type="GO" id="GO:0005829">
    <property type="term" value="C:cytosol"/>
    <property type="evidence" value="ECO:0007669"/>
    <property type="project" value="TreeGrafter"/>
</dbReference>